<evidence type="ECO:0000313" key="2">
    <source>
        <dbReference type="EMBL" id="EJK58593.1"/>
    </source>
</evidence>
<evidence type="ECO:0000256" key="1">
    <source>
        <dbReference type="SAM" id="MobiDB-lite"/>
    </source>
</evidence>
<protein>
    <submittedName>
        <fullName evidence="2">Uncharacterized protein</fullName>
    </submittedName>
</protein>
<feature type="compositionally biased region" description="Basic and acidic residues" evidence="1">
    <location>
        <begin position="110"/>
        <end position="120"/>
    </location>
</feature>
<evidence type="ECO:0000313" key="3">
    <source>
        <dbReference type="Proteomes" id="UP000266841"/>
    </source>
</evidence>
<accession>K0RXR7</accession>
<dbReference type="AlphaFoldDB" id="K0RXR7"/>
<reference evidence="2 3" key="1">
    <citation type="journal article" date="2012" name="Genome Biol.">
        <title>Genome and low-iron response of an oceanic diatom adapted to chronic iron limitation.</title>
        <authorList>
            <person name="Lommer M."/>
            <person name="Specht M."/>
            <person name="Roy A.S."/>
            <person name="Kraemer L."/>
            <person name="Andreson R."/>
            <person name="Gutowska M.A."/>
            <person name="Wolf J."/>
            <person name="Bergner S.V."/>
            <person name="Schilhabel M.B."/>
            <person name="Klostermeier U.C."/>
            <person name="Beiko R.G."/>
            <person name="Rosenstiel P."/>
            <person name="Hippler M."/>
            <person name="Laroche J."/>
        </authorList>
    </citation>
    <scope>NUCLEOTIDE SEQUENCE [LARGE SCALE GENOMIC DNA]</scope>
    <source>
        <strain evidence="2 3">CCMP1005</strain>
    </source>
</reference>
<feature type="compositionally biased region" description="Basic residues" evidence="1">
    <location>
        <begin position="547"/>
        <end position="556"/>
    </location>
</feature>
<dbReference type="Proteomes" id="UP000266841">
    <property type="component" value="Unassembled WGS sequence"/>
</dbReference>
<feature type="region of interest" description="Disordered" evidence="1">
    <location>
        <begin position="503"/>
        <end position="556"/>
    </location>
</feature>
<keyword evidence="3" id="KW-1185">Reference proteome</keyword>
<organism evidence="2 3">
    <name type="scientific">Thalassiosira oceanica</name>
    <name type="common">Marine diatom</name>
    <dbReference type="NCBI Taxonomy" id="159749"/>
    <lineage>
        <taxon>Eukaryota</taxon>
        <taxon>Sar</taxon>
        <taxon>Stramenopiles</taxon>
        <taxon>Ochrophyta</taxon>
        <taxon>Bacillariophyta</taxon>
        <taxon>Coscinodiscophyceae</taxon>
        <taxon>Thalassiosirophycidae</taxon>
        <taxon>Thalassiosirales</taxon>
        <taxon>Thalassiosiraceae</taxon>
        <taxon>Thalassiosira</taxon>
    </lineage>
</organism>
<proteinExistence type="predicted"/>
<feature type="compositionally biased region" description="Basic and acidic residues" evidence="1">
    <location>
        <begin position="211"/>
        <end position="230"/>
    </location>
</feature>
<sequence length="556" mass="59538">MDGHGAEQAQVTIPCGWPVRRPKFKDFLAMSTFVSMFAPLCGLPTGLPTPVPSILCPIRRRWYSNNLLFGQEDAKGLGQAKAVRYERSGEPAARRMKQSFFEQPGGKGSDQGKRDTDDGQIRKVVTVTRCDKGAVLTLNGRSTTSEINNRVLAAISFATSKADNAPRRQAVGLGPRGGPQGSRKNLDQHNLQTLLVFQAGTQVTTHAGGRAGDEEPRRKMGDHGEGERNKTTPQVHQALQGGGKPHGDKGRGDHATLHEAMKHALGTNQDELKLRSGAQLGEEVRQRVEAAADAGVRVVIDRVEEAYMTSKLLSWDDPTNEEQTAGYSRITANQRTAMREQTQKQVEELIFTTSLAEYGTEGGFVDALNNKANLSGTDPFIGKTIVELTGCSAVTPAPSRDQKWPSSKARTAPVRRCSNKVCKDAKKDLGHGVKNCPNKENKEEDATTDGGLALATVSRSDQAIQRMLFGGAAAGGGTTTGFGLTTEARGNPSPASGFARDFWGGKAGVGPVSAMSANDVPSTGPQESVGVQSSQRSQTKGNDRIKSQRSHNLVKV</sequence>
<feature type="region of interest" description="Disordered" evidence="1">
    <location>
        <begin position="166"/>
        <end position="185"/>
    </location>
</feature>
<comment type="caution">
    <text evidence="2">The sequence shown here is derived from an EMBL/GenBank/DDBJ whole genome shotgun (WGS) entry which is preliminary data.</text>
</comment>
<feature type="region of interest" description="Disordered" evidence="1">
    <location>
        <begin position="99"/>
        <end position="120"/>
    </location>
</feature>
<gene>
    <name evidence="2" type="ORF">THAOC_21271</name>
</gene>
<dbReference type="EMBL" id="AGNL01024805">
    <property type="protein sequence ID" value="EJK58593.1"/>
    <property type="molecule type" value="Genomic_DNA"/>
</dbReference>
<feature type="compositionally biased region" description="Polar residues" evidence="1">
    <location>
        <begin position="515"/>
        <end position="540"/>
    </location>
</feature>
<feature type="region of interest" description="Disordered" evidence="1">
    <location>
        <begin position="199"/>
        <end position="254"/>
    </location>
</feature>
<feature type="compositionally biased region" description="Basic and acidic residues" evidence="1">
    <location>
        <begin position="245"/>
        <end position="254"/>
    </location>
</feature>
<name>K0RXR7_THAOC</name>